<evidence type="ECO:0000256" key="4">
    <source>
        <dbReference type="ARBA" id="ARBA00022692"/>
    </source>
</evidence>
<dbReference type="EMBL" id="CP025781">
    <property type="protein sequence ID" value="QBC42117.1"/>
    <property type="molecule type" value="Genomic_DNA"/>
</dbReference>
<sequence length="401" mass="43707">MSVFKLLISSRWYLWFSLGYLITGIGTGLTGVAIYANLAQWDASPLYFSIVFSVSIAPALLSAELGKYLSRYFKPFTILIAAEVAGLFALILPFYALISANPRVLMLAVALSSLFVGLGVAAYNMINKRGFGEADYLKIATIETISFSAVTIIGTGIGSLIYPLVQHGWYFFIDAVSYLLAMACLIYSRAISPQQVVDKIEGAAQSTLRYAALNSDKKSAFLIMPLLTIIAAPAMALLPVKGLDFVEIKWLGLVINPVLMLLFARCIGQLIGPLVVSQKMVDYLFGSSLGKAGLGLMFFMMYLLAFYSSHFLLTFIAVVLAHIASNILYAVAYSTMLSRFSEQEIGPVSVLIYQITRLLLAVLALPAGFFANEYGLLNTLLLFSLPAVLLMFLVFNRIAAA</sequence>
<feature type="transmembrane region" description="Helical" evidence="7">
    <location>
        <begin position="250"/>
        <end position="271"/>
    </location>
</feature>
<dbReference type="Proteomes" id="UP000515917">
    <property type="component" value="Chromosome"/>
</dbReference>
<dbReference type="AlphaFoldDB" id="A0A7G3G4E5"/>
<evidence type="ECO:0000256" key="2">
    <source>
        <dbReference type="ARBA" id="ARBA00022448"/>
    </source>
</evidence>
<feature type="transmembrane region" description="Helical" evidence="7">
    <location>
        <begin position="283"/>
        <end position="305"/>
    </location>
</feature>
<feature type="transmembrane region" description="Helical" evidence="7">
    <location>
        <begin position="104"/>
        <end position="124"/>
    </location>
</feature>
<dbReference type="KEGG" id="ifl:C1H71_00115"/>
<dbReference type="PANTHER" id="PTHR43266:SF2">
    <property type="entry name" value="MAJOR FACILITATOR SUPERFAMILY (MFS) PROFILE DOMAIN-CONTAINING PROTEIN"/>
    <property type="match status" value="1"/>
</dbReference>
<feature type="transmembrane region" description="Helical" evidence="7">
    <location>
        <begin position="136"/>
        <end position="162"/>
    </location>
</feature>
<evidence type="ECO:0000256" key="6">
    <source>
        <dbReference type="ARBA" id="ARBA00023136"/>
    </source>
</evidence>
<evidence type="ECO:0000256" key="3">
    <source>
        <dbReference type="ARBA" id="ARBA00022475"/>
    </source>
</evidence>
<keyword evidence="9" id="KW-1185">Reference proteome</keyword>
<dbReference type="Gene3D" id="1.20.1250.20">
    <property type="entry name" value="MFS general substrate transporter like domains"/>
    <property type="match status" value="1"/>
</dbReference>
<dbReference type="InterPro" id="IPR036259">
    <property type="entry name" value="MFS_trans_sf"/>
</dbReference>
<feature type="transmembrane region" description="Helical" evidence="7">
    <location>
        <begin position="219"/>
        <end position="238"/>
    </location>
</feature>
<feature type="transmembrane region" description="Helical" evidence="7">
    <location>
        <begin position="12"/>
        <end position="34"/>
    </location>
</feature>
<feature type="transmembrane region" description="Helical" evidence="7">
    <location>
        <begin position="46"/>
        <end position="66"/>
    </location>
</feature>
<accession>A0A7G3G4E5</accession>
<keyword evidence="5 7" id="KW-1133">Transmembrane helix</keyword>
<name>A0A7G3G4E5_9NEIS</name>
<reference evidence="8 9" key="1">
    <citation type="submission" date="2018-01" db="EMBL/GenBank/DDBJ databases">
        <title>Genome sequence of Iodobacter sp. strain PCH194 isolated from Indian Trans-Himalaya.</title>
        <authorList>
            <person name="Kumar V."/>
            <person name="Thakur V."/>
            <person name="Kumar S."/>
            <person name="Singh D."/>
        </authorList>
    </citation>
    <scope>NUCLEOTIDE SEQUENCE [LARGE SCALE GENOMIC DNA]</scope>
    <source>
        <strain evidence="8 9">PCH194</strain>
    </source>
</reference>
<dbReference type="PANTHER" id="PTHR43266">
    <property type="entry name" value="MACROLIDE-EFFLUX PROTEIN"/>
    <property type="match status" value="1"/>
</dbReference>
<evidence type="ECO:0008006" key="10">
    <source>
        <dbReference type="Google" id="ProtNLM"/>
    </source>
</evidence>
<protein>
    <recommendedName>
        <fullName evidence="10">MFS transporter</fullName>
    </recommendedName>
</protein>
<evidence type="ECO:0000313" key="8">
    <source>
        <dbReference type="EMBL" id="QBC42117.1"/>
    </source>
</evidence>
<feature type="transmembrane region" description="Helical" evidence="7">
    <location>
        <begin position="345"/>
        <end position="369"/>
    </location>
</feature>
<keyword evidence="3" id="KW-1003">Cell membrane</keyword>
<dbReference type="RefSeq" id="WP_130104746.1">
    <property type="nucleotide sequence ID" value="NZ_CP025781.1"/>
</dbReference>
<dbReference type="SUPFAM" id="SSF103473">
    <property type="entry name" value="MFS general substrate transporter"/>
    <property type="match status" value="1"/>
</dbReference>
<feature type="transmembrane region" description="Helical" evidence="7">
    <location>
        <begin position="375"/>
        <end position="395"/>
    </location>
</feature>
<evidence type="ECO:0000256" key="5">
    <source>
        <dbReference type="ARBA" id="ARBA00022989"/>
    </source>
</evidence>
<keyword evidence="6 7" id="KW-0472">Membrane</keyword>
<proteinExistence type="predicted"/>
<gene>
    <name evidence="8" type="ORF">C1H71_00115</name>
</gene>
<feature type="transmembrane region" description="Helical" evidence="7">
    <location>
        <begin position="78"/>
        <end position="98"/>
    </location>
</feature>
<keyword evidence="2" id="KW-0813">Transport</keyword>
<dbReference type="GO" id="GO:0005886">
    <property type="term" value="C:plasma membrane"/>
    <property type="evidence" value="ECO:0007669"/>
    <property type="project" value="UniProtKB-SubCell"/>
</dbReference>
<feature type="transmembrane region" description="Helical" evidence="7">
    <location>
        <begin position="168"/>
        <end position="187"/>
    </location>
</feature>
<keyword evidence="4 7" id="KW-0812">Transmembrane</keyword>
<evidence type="ECO:0000313" key="9">
    <source>
        <dbReference type="Proteomes" id="UP000515917"/>
    </source>
</evidence>
<feature type="transmembrane region" description="Helical" evidence="7">
    <location>
        <begin position="311"/>
        <end position="333"/>
    </location>
</feature>
<organism evidence="8 9">
    <name type="scientific">Iodobacter fluviatilis</name>
    <dbReference type="NCBI Taxonomy" id="537"/>
    <lineage>
        <taxon>Bacteria</taxon>
        <taxon>Pseudomonadati</taxon>
        <taxon>Pseudomonadota</taxon>
        <taxon>Betaproteobacteria</taxon>
        <taxon>Neisseriales</taxon>
        <taxon>Chitinibacteraceae</taxon>
        <taxon>Iodobacter</taxon>
    </lineage>
</organism>
<evidence type="ECO:0000256" key="1">
    <source>
        <dbReference type="ARBA" id="ARBA00004651"/>
    </source>
</evidence>
<evidence type="ECO:0000256" key="7">
    <source>
        <dbReference type="SAM" id="Phobius"/>
    </source>
</evidence>
<comment type="subcellular location">
    <subcellularLocation>
        <location evidence="1">Cell membrane</location>
        <topology evidence="1">Multi-pass membrane protein</topology>
    </subcellularLocation>
</comment>